<feature type="domain" description="Nudix hydrolase" evidence="8">
    <location>
        <begin position="12"/>
        <end position="245"/>
    </location>
</feature>
<protein>
    <recommendedName>
        <fullName evidence="8">Nudix hydrolase domain-containing protein</fullName>
    </recommendedName>
</protein>
<accession>A0A7C8IJI4</accession>
<evidence type="ECO:0000259" key="8">
    <source>
        <dbReference type="PROSITE" id="PS51462"/>
    </source>
</evidence>
<dbReference type="PANTHER" id="PTHR12318:SF0">
    <property type="entry name" value="ACYL-COENZYME A DIPHOSPHATASE NUDT19"/>
    <property type="match status" value="1"/>
</dbReference>
<dbReference type="PANTHER" id="PTHR12318">
    <property type="entry name" value="TESTOSTERONE-REGULATED PROTEIN RP2"/>
    <property type="match status" value="1"/>
</dbReference>
<dbReference type="Gene3D" id="3.90.79.10">
    <property type="entry name" value="Nucleoside Triphosphate Pyrophosphohydrolase"/>
    <property type="match status" value="1"/>
</dbReference>
<organism evidence="9 10">
    <name type="scientific">Massariosphaeria phaeospora</name>
    <dbReference type="NCBI Taxonomy" id="100035"/>
    <lineage>
        <taxon>Eukaryota</taxon>
        <taxon>Fungi</taxon>
        <taxon>Dikarya</taxon>
        <taxon>Ascomycota</taxon>
        <taxon>Pezizomycotina</taxon>
        <taxon>Dothideomycetes</taxon>
        <taxon>Pleosporomycetidae</taxon>
        <taxon>Pleosporales</taxon>
        <taxon>Pleosporales incertae sedis</taxon>
        <taxon>Massariosphaeria</taxon>
    </lineage>
</organism>
<dbReference type="InterPro" id="IPR000086">
    <property type="entry name" value="NUDIX_hydrolase_dom"/>
</dbReference>
<feature type="compositionally biased region" description="Low complexity" evidence="7">
    <location>
        <begin position="169"/>
        <end position="180"/>
    </location>
</feature>
<dbReference type="CDD" id="cd18870">
    <property type="entry name" value="NUDIX_AcylCoAdiphos_Nudt19"/>
    <property type="match status" value="1"/>
</dbReference>
<evidence type="ECO:0000313" key="9">
    <source>
        <dbReference type="EMBL" id="KAF2875870.1"/>
    </source>
</evidence>
<dbReference type="SUPFAM" id="SSF55811">
    <property type="entry name" value="Nudix"/>
    <property type="match status" value="1"/>
</dbReference>
<evidence type="ECO:0000256" key="1">
    <source>
        <dbReference type="ARBA" id="ARBA00001936"/>
    </source>
</evidence>
<evidence type="ECO:0000256" key="2">
    <source>
        <dbReference type="ARBA" id="ARBA00001946"/>
    </source>
</evidence>
<evidence type="ECO:0000256" key="7">
    <source>
        <dbReference type="SAM" id="MobiDB-lite"/>
    </source>
</evidence>
<feature type="region of interest" description="Disordered" evidence="7">
    <location>
        <begin position="168"/>
        <end position="206"/>
    </location>
</feature>
<gene>
    <name evidence="9" type="ORF">BDV95DRAFT_603272</name>
</gene>
<keyword evidence="3" id="KW-0479">Metal-binding</keyword>
<dbReference type="InterPro" id="IPR015797">
    <property type="entry name" value="NUDIX_hydrolase-like_dom_sf"/>
</dbReference>
<dbReference type="GO" id="GO:0016818">
    <property type="term" value="F:hydrolase activity, acting on acid anhydrides, in phosphorus-containing anhydrides"/>
    <property type="evidence" value="ECO:0007669"/>
    <property type="project" value="InterPro"/>
</dbReference>
<reference evidence="9 10" key="1">
    <citation type="submission" date="2020-01" db="EMBL/GenBank/DDBJ databases">
        <authorList>
            <consortium name="DOE Joint Genome Institute"/>
            <person name="Haridas S."/>
            <person name="Albert R."/>
            <person name="Binder M."/>
            <person name="Bloem J."/>
            <person name="Labutti K."/>
            <person name="Salamov A."/>
            <person name="Andreopoulos B."/>
            <person name="Baker S.E."/>
            <person name="Barry K."/>
            <person name="Bills G."/>
            <person name="Bluhm B.H."/>
            <person name="Cannon C."/>
            <person name="Castanera R."/>
            <person name="Culley D.E."/>
            <person name="Daum C."/>
            <person name="Ezra D."/>
            <person name="Gonzalez J.B."/>
            <person name="Henrissat B."/>
            <person name="Kuo A."/>
            <person name="Liang C."/>
            <person name="Lipzen A."/>
            <person name="Lutzoni F."/>
            <person name="Magnuson J."/>
            <person name="Mondo S."/>
            <person name="Nolan M."/>
            <person name="Ohm R."/>
            <person name="Pangilinan J."/>
            <person name="Park H.-J.H."/>
            <person name="Ramirez L."/>
            <person name="Alfaro M."/>
            <person name="Sun H."/>
            <person name="Tritt A."/>
            <person name="Yoshinaga Y."/>
            <person name="Zwiers L.-H.L."/>
            <person name="Turgeon B.G."/>
            <person name="Goodwin S.B."/>
            <person name="Spatafora J.W."/>
            <person name="Crous P.W."/>
            <person name="Grigoriev I.V."/>
        </authorList>
    </citation>
    <scope>NUCLEOTIDE SEQUENCE [LARGE SCALE GENOMIC DNA]</scope>
    <source>
        <strain evidence="9 10">CBS 611.86</strain>
    </source>
</reference>
<dbReference type="Proteomes" id="UP000481861">
    <property type="component" value="Unassembled WGS sequence"/>
</dbReference>
<comment type="caution">
    <text evidence="9">The sequence shown here is derived from an EMBL/GenBank/DDBJ whole genome shotgun (WGS) entry which is preliminary data.</text>
</comment>
<evidence type="ECO:0000256" key="3">
    <source>
        <dbReference type="ARBA" id="ARBA00022723"/>
    </source>
</evidence>
<evidence type="ECO:0000256" key="4">
    <source>
        <dbReference type="ARBA" id="ARBA00022801"/>
    </source>
</evidence>
<dbReference type="GO" id="GO:0046872">
    <property type="term" value="F:metal ion binding"/>
    <property type="evidence" value="ECO:0007669"/>
    <property type="project" value="UniProtKB-KW"/>
</dbReference>
<dbReference type="PROSITE" id="PS51462">
    <property type="entry name" value="NUDIX"/>
    <property type="match status" value="1"/>
</dbReference>
<keyword evidence="5" id="KW-0460">Magnesium</keyword>
<evidence type="ECO:0000256" key="6">
    <source>
        <dbReference type="ARBA" id="ARBA00023211"/>
    </source>
</evidence>
<comment type="cofactor">
    <cofactor evidence="1">
        <name>Mn(2+)</name>
        <dbReference type="ChEBI" id="CHEBI:29035"/>
    </cofactor>
</comment>
<keyword evidence="4" id="KW-0378">Hydrolase</keyword>
<dbReference type="AlphaFoldDB" id="A0A7C8IJI4"/>
<comment type="cofactor">
    <cofactor evidence="2">
        <name>Mg(2+)</name>
        <dbReference type="ChEBI" id="CHEBI:18420"/>
    </cofactor>
</comment>
<name>A0A7C8IJI4_9PLEO</name>
<dbReference type="OrthoDB" id="1695362at2759"/>
<keyword evidence="6" id="KW-0464">Manganese</keyword>
<dbReference type="GO" id="GO:0005739">
    <property type="term" value="C:mitochondrion"/>
    <property type="evidence" value="ECO:0007669"/>
    <property type="project" value="TreeGrafter"/>
</dbReference>
<dbReference type="InterPro" id="IPR039121">
    <property type="entry name" value="NUDT19"/>
</dbReference>
<proteinExistence type="predicted"/>
<dbReference type="EMBL" id="JAADJZ010000004">
    <property type="protein sequence ID" value="KAF2875870.1"/>
    <property type="molecule type" value="Genomic_DNA"/>
</dbReference>
<evidence type="ECO:0000256" key="5">
    <source>
        <dbReference type="ARBA" id="ARBA00022842"/>
    </source>
</evidence>
<sequence length="369" mass="39368">MSSIKSREPPPIPRPSSSVLLISPTNQTLLLHRVHTSSSFPSAHVFPGGALSATHDGAIPPVDSPLRHRDGPAYRLAAVRETFEECGILLATSKLTGRLFTDVGDAEREAARKNVHAGTELFADVLERWGAVPDTEGLVPCSRWITPLGLPKRFSTMMYIYFLPVGSQSPTTRSPTSSSPDPDPDPDPRSTPADLGSASAPAIVIPHPTHDGGIEHTAARFLPAHSWLALARQNRIILFPPQFFLLHILSPYLSPRVTSPSSPPPSLSALQTERSRLLAFLAERSGAEPSFAEACVSPVVLGKGRDGSRTTVLGLASPGVEVGTGRSGFAEWVVMARFTGEGPRDVEVRRRAEVYDGDGGFGGKGSAVL</sequence>
<evidence type="ECO:0000313" key="10">
    <source>
        <dbReference type="Proteomes" id="UP000481861"/>
    </source>
</evidence>
<keyword evidence="10" id="KW-1185">Reference proteome</keyword>